<protein>
    <submittedName>
        <fullName evidence="7">Transporter, major facilitator family protein</fullName>
    </submittedName>
</protein>
<dbReference type="GO" id="GO:0022857">
    <property type="term" value="F:transmembrane transporter activity"/>
    <property type="evidence" value="ECO:0007669"/>
    <property type="project" value="InterPro"/>
</dbReference>
<feature type="transmembrane region" description="Helical" evidence="6">
    <location>
        <begin position="166"/>
        <end position="186"/>
    </location>
</feature>
<dbReference type="Pfam" id="PF07690">
    <property type="entry name" value="MFS_1"/>
    <property type="match status" value="1"/>
</dbReference>
<dbReference type="RefSeq" id="WP_060786448.1">
    <property type="nucleotide sequence ID" value="NZ_KQ956804.1"/>
</dbReference>
<feature type="transmembrane region" description="Helical" evidence="6">
    <location>
        <begin position="137"/>
        <end position="160"/>
    </location>
</feature>
<dbReference type="AlphaFoldDB" id="A0A133NT07"/>
<keyword evidence="4 6" id="KW-1133">Transmembrane helix</keyword>
<evidence type="ECO:0000256" key="1">
    <source>
        <dbReference type="ARBA" id="ARBA00004651"/>
    </source>
</evidence>
<comment type="subcellular location">
    <subcellularLocation>
        <location evidence="1">Cell membrane</location>
        <topology evidence="1">Multi-pass membrane protein</topology>
    </subcellularLocation>
</comment>
<feature type="transmembrane region" description="Helical" evidence="6">
    <location>
        <begin position="98"/>
        <end position="116"/>
    </location>
</feature>
<evidence type="ECO:0000313" key="7">
    <source>
        <dbReference type="EMBL" id="KXA19423.1"/>
    </source>
</evidence>
<organism evidence="7 8">
    <name type="scientific">Gardnerella vaginalis</name>
    <dbReference type="NCBI Taxonomy" id="2702"/>
    <lineage>
        <taxon>Bacteria</taxon>
        <taxon>Bacillati</taxon>
        <taxon>Actinomycetota</taxon>
        <taxon>Actinomycetes</taxon>
        <taxon>Bifidobacteriales</taxon>
        <taxon>Bifidobacteriaceae</taxon>
        <taxon>Gardnerella</taxon>
    </lineage>
</organism>
<evidence type="ECO:0000313" key="8">
    <source>
        <dbReference type="Proteomes" id="UP000070558"/>
    </source>
</evidence>
<keyword evidence="2" id="KW-1003">Cell membrane</keyword>
<dbReference type="Proteomes" id="UP000070558">
    <property type="component" value="Unassembled WGS sequence"/>
</dbReference>
<dbReference type="Gene3D" id="1.20.1250.20">
    <property type="entry name" value="MFS general substrate transporter like domains"/>
    <property type="match status" value="2"/>
</dbReference>
<dbReference type="PATRIC" id="fig|2702.99.peg.92"/>
<evidence type="ECO:0000256" key="6">
    <source>
        <dbReference type="SAM" id="Phobius"/>
    </source>
</evidence>
<dbReference type="PANTHER" id="PTHR23513">
    <property type="entry name" value="INTEGRAL MEMBRANE EFFLUX PROTEIN-RELATED"/>
    <property type="match status" value="1"/>
</dbReference>
<keyword evidence="5 6" id="KW-0472">Membrane</keyword>
<accession>A0A133NT07</accession>
<feature type="transmembrane region" description="Helical" evidence="6">
    <location>
        <begin position="73"/>
        <end position="92"/>
    </location>
</feature>
<dbReference type="GO" id="GO:0005886">
    <property type="term" value="C:plasma membrane"/>
    <property type="evidence" value="ECO:0007669"/>
    <property type="project" value="UniProtKB-SubCell"/>
</dbReference>
<feature type="transmembrane region" description="Helical" evidence="6">
    <location>
        <begin position="341"/>
        <end position="362"/>
    </location>
</feature>
<dbReference type="OrthoDB" id="3243035at2"/>
<dbReference type="PROSITE" id="PS51257">
    <property type="entry name" value="PROKAR_LIPOPROTEIN"/>
    <property type="match status" value="1"/>
</dbReference>
<feature type="transmembrane region" description="Helical" evidence="6">
    <location>
        <begin position="42"/>
        <end position="61"/>
    </location>
</feature>
<gene>
    <name evidence="7" type="ORF">HMPREF3216_00094</name>
</gene>
<feature type="transmembrane region" description="Helical" evidence="6">
    <location>
        <begin position="374"/>
        <end position="394"/>
    </location>
</feature>
<evidence type="ECO:0000256" key="3">
    <source>
        <dbReference type="ARBA" id="ARBA00022692"/>
    </source>
</evidence>
<feature type="transmembrane region" description="Helical" evidence="6">
    <location>
        <begin position="12"/>
        <end position="36"/>
    </location>
</feature>
<dbReference type="PANTHER" id="PTHR23513:SF6">
    <property type="entry name" value="MAJOR FACILITATOR SUPERFAMILY ASSOCIATED DOMAIN-CONTAINING PROTEIN"/>
    <property type="match status" value="1"/>
</dbReference>
<feature type="transmembrane region" description="Helical" evidence="6">
    <location>
        <begin position="283"/>
        <end position="301"/>
    </location>
</feature>
<sequence length="429" mass="46347">MNAAARIRTTLIIAVLSLNAFLLTSCRFGVSLYLLIHVDLSHAALNAVSVALMTCIAAPLGGIIADKYPPTRLFIALTFCFALLCTGYGFALVAQHNLIAITVTLLGIIFGFFTAFSSPNQKVLMAYSVPTGEKTKFLASMRMWINLSRLAAPAITGIFVDICNPLIFFTSIAIVMILAALPLLLVNLNQQAQNSANNTKTGSNKTAGFAASLHYMKSTPWLIVLGVVSALQSGSWLAAFRLMGAHHCLTLFHSASTWGSIVSIFNIGMIVGSLLCKYIVLHYEILYSILLPGFLSIPLLIFALNNWIALFLCSAFIAGIIFDATIVYGQTALLDGIPTHILGATTTFTSIMEQCGIIVGYASVLAWGNLNSSLFIMIASGVILVSTGIALWIIQARKQTYPSMLTKDYWTPSTWVKEAYNKLFSATAQ</sequence>
<reference evidence="7 8" key="1">
    <citation type="submission" date="2016-01" db="EMBL/GenBank/DDBJ databases">
        <authorList>
            <person name="Oliw E.H."/>
        </authorList>
    </citation>
    <scope>NUCLEOTIDE SEQUENCE [LARGE SCALE GENOMIC DNA]</scope>
    <source>
        <strain evidence="7 8">GED7760B</strain>
    </source>
</reference>
<comment type="caution">
    <text evidence="7">The sequence shown here is derived from an EMBL/GenBank/DDBJ whole genome shotgun (WGS) entry which is preliminary data.</text>
</comment>
<proteinExistence type="predicted"/>
<feature type="transmembrane region" description="Helical" evidence="6">
    <location>
        <begin position="255"/>
        <end position="276"/>
    </location>
</feature>
<dbReference type="SUPFAM" id="SSF103473">
    <property type="entry name" value="MFS general substrate transporter"/>
    <property type="match status" value="1"/>
</dbReference>
<evidence type="ECO:0000256" key="5">
    <source>
        <dbReference type="ARBA" id="ARBA00023136"/>
    </source>
</evidence>
<dbReference type="InterPro" id="IPR036259">
    <property type="entry name" value="MFS_trans_sf"/>
</dbReference>
<evidence type="ECO:0000256" key="4">
    <source>
        <dbReference type="ARBA" id="ARBA00022989"/>
    </source>
</evidence>
<evidence type="ECO:0000256" key="2">
    <source>
        <dbReference type="ARBA" id="ARBA00022475"/>
    </source>
</evidence>
<feature type="transmembrane region" description="Helical" evidence="6">
    <location>
        <begin position="221"/>
        <end position="243"/>
    </location>
</feature>
<dbReference type="InterPro" id="IPR011701">
    <property type="entry name" value="MFS"/>
</dbReference>
<feature type="transmembrane region" description="Helical" evidence="6">
    <location>
        <begin position="307"/>
        <end position="329"/>
    </location>
</feature>
<dbReference type="EMBL" id="LRQA01000005">
    <property type="protein sequence ID" value="KXA19423.1"/>
    <property type="molecule type" value="Genomic_DNA"/>
</dbReference>
<name>A0A133NT07_GARVA</name>
<keyword evidence="3 6" id="KW-0812">Transmembrane</keyword>